<evidence type="ECO:0000313" key="2">
    <source>
        <dbReference type="Proteomes" id="UP001161017"/>
    </source>
</evidence>
<dbReference type="EMBL" id="JAPUFD010000001">
    <property type="protein sequence ID" value="MDI1485166.1"/>
    <property type="molecule type" value="Genomic_DNA"/>
</dbReference>
<dbReference type="Proteomes" id="UP001161017">
    <property type="component" value="Unassembled WGS sequence"/>
</dbReference>
<gene>
    <name evidence="1" type="ORF">OHK93_000301</name>
</gene>
<protein>
    <submittedName>
        <fullName evidence="1">Uncharacterized protein</fullName>
    </submittedName>
</protein>
<dbReference type="AlphaFoldDB" id="A0AA43QEL8"/>
<proteinExistence type="predicted"/>
<name>A0AA43QEL8_9LECA</name>
<sequence length="258" mass="28927">MHDRYLSAGLGVASTNAGIFHWHKAIALFNNKLSGQVLPEERDALWGVAAFLGILALYYIEAKTPDEAWPLKPPSSLDLNWLKLSDGKKAVWAIADPLRDDSIFRPVALSHLSFRPGFPAKRSLYALPPEIIEACGLGTISNLDNNEYYGVALSLAQVIDAENVFVITMSFLSLISNMRQYFLRSMQVKDPRALLLMACWYAKVSQCQLWSFLDRATLESQSICTYLERNHGHEVGILKALKIPRLLLCPMFERAELG</sequence>
<reference evidence="1" key="1">
    <citation type="journal article" date="2023" name="Genome Biol. Evol.">
        <title>First Whole Genome Sequence and Flow Cytometry Genome Size Data for the Lichen-Forming Fungus Ramalina farinacea (Ascomycota).</title>
        <authorList>
            <person name="Llewellyn T."/>
            <person name="Mian S."/>
            <person name="Hill R."/>
            <person name="Leitch I.J."/>
            <person name="Gaya E."/>
        </authorList>
    </citation>
    <scope>NUCLEOTIDE SEQUENCE</scope>
    <source>
        <strain evidence="1">LIQ254RAFAR</strain>
    </source>
</reference>
<organism evidence="1 2">
    <name type="scientific">Ramalina farinacea</name>
    <dbReference type="NCBI Taxonomy" id="258253"/>
    <lineage>
        <taxon>Eukaryota</taxon>
        <taxon>Fungi</taxon>
        <taxon>Dikarya</taxon>
        <taxon>Ascomycota</taxon>
        <taxon>Pezizomycotina</taxon>
        <taxon>Lecanoromycetes</taxon>
        <taxon>OSLEUM clade</taxon>
        <taxon>Lecanoromycetidae</taxon>
        <taxon>Lecanorales</taxon>
        <taxon>Lecanorineae</taxon>
        <taxon>Ramalinaceae</taxon>
        <taxon>Ramalina</taxon>
    </lineage>
</organism>
<keyword evidence="2" id="KW-1185">Reference proteome</keyword>
<comment type="caution">
    <text evidence="1">The sequence shown here is derived from an EMBL/GenBank/DDBJ whole genome shotgun (WGS) entry which is preliminary data.</text>
</comment>
<evidence type="ECO:0000313" key="1">
    <source>
        <dbReference type="EMBL" id="MDI1485166.1"/>
    </source>
</evidence>
<accession>A0AA43QEL8</accession>